<feature type="compositionally biased region" description="Basic and acidic residues" evidence="9">
    <location>
        <begin position="205"/>
        <end position="221"/>
    </location>
</feature>
<comment type="caution">
    <text evidence="12">The sequence shown here is derived from an EMBL/GenBank/DDBJ whole genome shotgun (WGS) entry which is preliminary data.</text>
</comment>
<comment type="cofactor">
    <cofactor evidence="2">
        <name>FAD</name>
        <dbReference type="ChEBI" id="CHEBI:57692"/>
    </cofactor>
</comment>
<evidence type="ECO:0000313" key="13">
    <source>
        <dbReference type="Proteomes" id="UP001530315"/>
    </source>
</evidence>
<dbReference type="InterPro" id="IPR039261">
    <property type="entry name" value="FNR_nucleotide-bd"/>
</dbReference>
<keyword evidence="5" id="KW-0274">FAD</keyword>
<evidence type="ECO:0000256" key="7">
    <source>
        <dbReference type="ARBA" id="ARBA00023002"/>
    </source>
</evidence>
<dbReference type="InterPro" id="IPR001094">
    <property type="entry name" value="Flavdoxin-like"/>
</dbReference>
<keyword evidence="6" id="KW-0521">NADP</keyword>
<keyword evidence="7" id="KW-0560">Oxidoreductase</keyword>
<accession>A0ABD3MKA9</accession>
<dbReference type="InterPro" id="IPR017927">
    <property type="entry name" value="FAD-bd_FR_type"/>
</dbReference>
<evidence type="ECO:0000256" key="1">
    <source>
        <dbReference type="ARBA" id="ARBA00001917"/>
    </source>
</evidence>
<dbReference type="PANTHER" id="PTHR19384">
    <property type="entry name" value="NITRIC OXIDE SYNTHASE-RELATED"/>
    <property type="match status" value="1"/>
</dbReference>
<sequence>MLARPVLHVLRGPRQRFSSSIRPNPTGAIRILYGSQTGTAQLFANQLAEGLEDKGLKNVIVQALDEKPPNEIFSPGDLHLVLASSTGRGEPPNNARKFYDWIMNDPSAKLDKNVNFAVFGLGNKSAHPNNYNVVGKRLDARLSEMGAHRISDIALGDDGGCIEGDFDEWVGNIISNLAVDEKGDGEESREAPVTFSSSPIEGEDEQHKPQPRENPEVAELHKKSKRPMSKNHPSVVLGPAQSHVVRRDLFHLSGSNRFYAENTEKLQVLDNIILTPDAGESALREIRVSLKCHHADTNSEELSYTTGDHFVVYPRNSDAIVDAYVHMLRVDPHAIITDNQNESYPYPRGITVSETLSHCVDLGAPPSPSFSRMILGREDLDYVNDIANPRRTVIDLCLQAGTKLSLEDLLYNAIPMKPRYYSIASSSIKSPDQVILVYRPVRYMTSNGYLREGICTSYLAHKGAAQRGLDDTAFLPALVSPNPTFRLPRDTQTPVMFIGGGCGVAPIRAFIEERLALRSMGHEFGPAILFLGFRNPHDEVYQGLVQEALEVGALTESEIVYSSGCNTRGRCQQMLVADLVRQRGEKVWKHIQDGGHVYLCGGARTFGAAIEAAFLDIFQEQNMNFDEANGYLRELGDKGQLAEDLSD</sequence>
<dbReference type="Pfam" id="PF00175">
    <property type="entry name" value="NAD_binding_1"/>
    <property type="match status" value="1"/>
</dbReference>
<dbReference type="Pfam" id="PF00258">
    <property type="entry name" value="Flavodoxin_1"/>
    <property type="match status" value="1"/>
</dbReference>
<evidence type="ECO:0000256" key="6">
    <source>
        <dbReference type="ARBA" id="ARBA00022857"/>
    </source>
</evidence>
<dbReference type="SUPFAM" id="SSF52218">
    <property type="entry name" value="Flavoproteins"/>
    <property type="match status" value="1"/>
</dbReference>
<evidence type="ECO:0000256" key="5">
    <source>
        <dbReference type="ARBA" id="ARBA00022827"/>
    </source>
</evidence>
<dbReference type="InterPro" id="IPR008254">
    <property type="entry name" value="Flavodoxin/NO_synth"/>
</dbReference>
<dbReference type="InterPro" id="IPR001433">
    <property type="entry name" value="OxRdtase_FAD/NAD-bd"/>
</dbReference>
<dbReference type="Proteomes" id="UP001530315">
    <property type="component" value="Unassembled WGS sequence"/>
</dbReference>
<dbReference type="PROSITE" id="PS50902">
    <property type="entry name" value="FLAVODOXIN_LIKE"/>
    <property type="match status" value="1"/>
</dbReference>
<keyword evidence="13" id="KW-1185">Reference proteome</keyword>
<dbReference type="SUPFAM" id="SSF52343">
    <property type="entry name" value="Ferredoxin reductase-like, C-terminal NADP-linked domain"/>
    <property type="match status" value="1"/>
</dbReference>
<dbReference type="InterPro" id="IPR003097">
    <property type="entry name" value="CysJ-like_FAD-binding"/>
</dbReference>
<gene>
    <name evidence="12" type="ORF">ACHAW5_004637</name>
</gene>
<name>A0ABD3MKA9_9STRA</name>
<feature type="region of interest" description="Disordered" evidence="9">
    <location>
        <begin position="181"/>
        <end position="236"/>
    </location>
</feature>
<dbReference type="InterPro" id="IPR029039">
    <property type="entry name" value="Flavoprotein-like_sf"/>
</dbReference>
<evidence type="ECO:0000256" key="8">
    <source>
        <dbReference type="ARBA" id="ARBA00023797"/>
    </source>
</evidence>
<evidence type="ECO:0000256" key="4">
    <source>
        <dbReference type="ARBA" id="ARBA00022643"/>
    </source>
</evidence>
<dbReference type="InterPro" id="IPR023173">
    <property type="entry name" value="NADPH_Cyt_P450_Rdtase_alpha"/>
</dbReference>
<dbReference type="InterPro" id="IPR001709">
    <property type="entry name" value="Flavoprot_Pyr_Nucl_cyt_Rdtase"/>
</dbReference>
<evidence type="ECO:0000313" key="12">
    <source>
        <dbReference type="EMBL" id="KAL3763952.1"/>
    </source>
</evidence>
<comment type="cofactor">
    <cofactor evidence="1">
        <name>FMN</name>
        <dbReference type="ChEBI" id="CHEBI:58210"/>
    </cofactor>
</comment>
<dbReference type="Gene3D" id="2.40.30.10">
    <property type="entry name" value="Translation factors"/>
    <property type="match status" value="1"/>
</dbReference>
<feature type="domain" description="FAD-binding FR-type" evidence="11">
    <location>
        <begin position="261"/>
        <end position="488"/>
    </location>
</feature>
<dbReference type="Gene3D" id="1.20.990.10">
    <property type="entry name" value="NADPH-cytochrome p450 Reductase, Chain A, domain 3"/>
    <property type="match status" value="1"/>
</dbReference>
<dbReference type="EMBL" id="JALLAZ020001787">
    <property type="protein sequence ID" value="KAL3763952.1"/>
    <property type="molecule type" value="Genomic_DNA"/>
</dbReference>
<dbReference type="Pfam" id="PF00667">
    <property type="entry name" value="FAD_binding_1"/>
    <property type="match status" value="2"/>
</dbReference>
<evidence type="ECO:0000256" key="3">
    <source>
        <dbReference type="ARBA" id="ARBA00022630"/>
    </source>
</evidence>
<protein>
    <recommendedName>
        <fullName evidence="8">NADPH--hemoprotein reductase</fullName>
        <ecNumber evidence="8">1.6.2.4</ecNumber>
    </recommendedName>
</protein>
<evidence type="ECO:0000259" key="10">
    <source>
        <dbReference type="PROSITE" id="PS50902"/>
    </source>
</evidence>
<dbReference type="AlphaFoldDB" id="A0ABD3MKA9"/>
<organism evidence="12 13">
    <name type="scientific">Stephanodiscus triporus</name>
    <dbReference type="NCBI Taxonomy" id="2934178"/>
    <lineage>
        <taxon>Eukaryota</taxon>
        <taxon>Sar</taxon>
        <taxon>Stramenopiles</taxon>
        <taxon>Ochrophyta</taxon>
        <taxon>Bacillariophyta</taxon>
        <taxon>Coscinodiscophyceae</taxon>
        <taxon>Thalassiosirophycidae</taxon>
        <taxon>Stephanodiscales</taxon>
        <taxon>Stephanodiscaceae</taxon>
        <taxon>Stephanodiscus</taxon>
    </lineage>
</organism>
<keyword evidence="4" id="KW-0288">FMN</keyword>
<dbReference type="EC" id="1.6.2.4" evidence="8"/>
<evidence type="ECO:0000256" key="2">
    <source>
        <dbReference type="ARBA" id="ARBA00001974"/>
    </source>
</evidence>
<dbReference type="Gene3D" id="3.40.50.360">
    <property type="match status" value="1"/>
</dbReference>
<proteinExistence type="predicted"/>
<dbReference type="PROSITE" id="PS51384">
    <property type="entry name" value="FAD_FR"/>
    <property type="match status" value="1"/>
</dbReference>
<dbReference type="Gene3D" id="3.40.50.80">
    <property type="entry name" value="Nucleotide-binding domain of ferredoxin-NADP reductase (FNR) module"/>
    <property type="match status" value="1"/>
</dbReference>
<dbReference type="GO" id="GO:0003958">
    <property type="term" value="F:NADPH-hemoprotein reductase activity"/>
    <property type="evidence" value="ECO:0007669"/>
    <property type="project" value="UniProtKB-EC"/>
</dbReference>
<dbReference type="PANTHER" id="PTHR19384:SF17">
    <property type="entry name" value="NADPH--CYTOCHROME P450 REDUCTASE"/>
    <property type="match status" value="1"/>
</dbReference>
<dbReference type="PRINTS" id="PR00371">
    <property type="entry name" value="FPNCR"/>
</dbReference>
<dbReference type="SUPFAM" id="SSF63380">
    <property type="entry name" value="Riboflavin synthase domain-like"/>
    <property type="match status" value="1"/>
</dbReference>
<dbReference type="PRINTS" id="PR00369">
    <property type="entry name" value="FLAVODOXIN"/>
</dbReference>
<reference evidence="12 13" key="1">
    <citation type="submission" date="2024-10" db="EMBL/GenBank/DDBJ databases">
        <title>Updated reference genomes for cyclostephanoid diatoms.</title>
        <authorList>
            <person name="Roberts W.R."/>
            <person name="Alverson A.J."/>
        </authorList>
    </citation>
    <scope>NUCLEOTIDE SEQUENCE [LARGE SCALE GENOMIC DNA]</scope>
    <source>
        <strain evidence="12 13">AJA276-08</strain>
    </source>
</reference>
<feature type="compositionally biased region" description="Basic and acidic residues" evidence="9">
    <location>
        <begin position="181"/>
        <end position="190"/>
    </location>
</feature>
<keyword evidence="3" id="KW-0285">Flavoprotein</keyword>
<dbReference type="InterPro" id="IPR017938">
    <property type="entry name" value="Riboflavin_synthase-like_b-brl"/>
</dbReference>
<evidence type="ECO:0000259" key="11">
    <source>
        <dbReference type="PROSITE" id="PS51384"/>
    </source>
</evidence>
<evidence type="ECO:0000256" key="9">
    <source>
        <dbReference type="SAM" id="MobiDB-lite"/>
    </source>
</evidence>
<feature type="domain" description="Flavodoxin-like" evidence="10">
    <location>
        <begin position="29"/>
        <end position="174"/>
    </location>
</feature>